<feature type="domain" description="HTH gntR-type" evidence="4">
    <location>
        <begin position="18"/>
        <end position="85"/>
    </location>
</feature>
<dbReference type="SMART" id="SM00895">
    <property type="entry name" value="FCD"/>
    <property type="match status" value="1"/>
</dbReference>
<dbReference type="SUPFAM" id="SSF46785">
    <property type="entry name" value="Winged helix' DNA-binding domain"/>
    <property type="match status" value="1"/>
</dbReference>
<dbReference type="GO" id="GO:0003677">
    <property type="term" value="F:DNA binding"/>
    <property type="evidence" value="ECO:0007669"/>
    <property type="project" value="UniProtKB-KW"/>
</dbReference>
<dbReference type="PANTHER" id="PTHR43537">
    <property type="entry name" value="TRANSCRIPTIONAL REGULATOR, GNTR FAMILY"/>
    <property type="match status" value="1"/>
</dbReference>
<dbReference type="PANTHER" id="PTHR43537:SF6">
    <property type="entry name" value="HTH-TYPE TRANSCRIPTIONAL REPRESSOR RSPR"/>
    <property type="match status" value="1"/>
</dbReference>
<keyword evidence="6" id="KW-1185">Reference proteome</keyword>
<evidence type="ECO:0000259" key="4">
    <source>
        <dbReference type="PROSITE" id="PS50949"/>
    </source>
</evidence>
<organism evidence="5 6">
    <name type="scientific">Chelatococcus daeguensis</name>
    <dbReference type="NCBI Taxonomy" id="444444"/>
    <lineage>
        <taxon>Bacteria</taxon>
        <taxon>Pseudomonadati</taxon>
        <taxon>Pseudomonadota</taxon>
        <taxon>Alphaproteobacteria</taxon>
        <taxon>Hyphomicrobiales</taxon>
        <taxon>Chelatococcaceae</taxon>
        <taxon>Chelatococcus</taxon>
    </lineage>
</organism>
<gene>
    <name evidence="5" type="ORF">BOQ54_07850</name>
</gene>
<keyword evidence="1" id="KW-0805">Transcription regulation</keyword>
<evidence type="ECO:0000256" key="1">
    <source>
        <dbReference type="ARBA" id="ARBA00023015"/>
    </source>
</evidence>
<dbReference type="InterPro" id="IPR036390">
    <property type="entry name" value="WH_DNA-bd_sf"/>
</dbReference>
<dbReference type="PROSITE" id="PS50949">
    <property type="entry name" value="HTH_GNTR"/>
    <property type="match status" value="1"/>
</dbReference>
<dbReference type="GO" id="GO:0003700">
    <property type="term" value="F:DNA-binding transcription factor activity"/>
    <property type="evidence" value="ECO:0007669"/>
    <property type="project" value="InterPro"/>
</dbReference>
<dbReference type="KEGG" id="cdq:BOQ54_07850"/>
<keyword evidence="3" id="KW-0804">Transcription</keyword>
<keyword evidence="2" id="KW-0238">DNA-binding</keyword>
<evidence type="ECO:0000313" key="5">
    <source>
        <dbReference type="EMBL" id="APF37249.1"/>
    </source>
</evidence>
<dbReference type="AlphaFoldDB" id="A0AAC9NY92"/>
<dbReference type="PRINTS" id="PR00035">
    <property type="entry name" value="HTHGNTR"/>
</dbReference>
<dbReference type="CDD" id="cd07377">
    <property type="entry name" value="WHTH_GntR"/>
    <property type="match status" value="1"/>
</dbReference>
<dbReference type="InterPro" id="IPR000524">
    <property type="entry name" value="Tscrpt_reg_HTH_GntR"/>
</dbReference>
<dbReference type="EMBL" id="CP018095">
    <property type="protein sequence ID" value="APF37249.1"/>
    <property type="molecule type" value="Genomic_DNA"/>
</dbReference>
<evidence type="ECO:0000256" key="3">
    <source>
        <dbReference type="ARBA" id="ARBA00023163"/>
    </source>
</evidence>
<accession>A0AAC9NY92</accession>
<protein>
    <submittedName>
        <fullName evidence="5">GntR family transcriptional regulator</fullName>
    </submittedName>
</protein>
<dbReference type="InterPro" id="IPR011711">
    <property type="entry name" value="GntR_C"/>
</dbReference>
<dbReference type="Gene3D" id="1.20.120.530">
    <property type="entry name" value="GntR ligand-binding domain-like"/>
    <property type="match status" value="1"/>
</dbReference>
<dbReference type="SMART" id="SM00345">
    <property type="entry name" value="HTH_GNTR"/>
    <property type="match status" value="1"/>
</dbReference>
<sequence>MQDAREESCVRNEVDPAAAIAPQIYRLLRQAIVTLEYLPGQRLSEQEIGARFGVSRQPVREAFIKLSEAGLVRILPQRGTFVVRISMRDVANARFVREAVEVAVATTACAVAPPEALDRLGELIALQKEAAASDDQRLFLRYDEAFHRTLAEAVECASAWPFIEDVKAQMDRVRYLSLPAASPMSLLIDQHAEIVRAIACRDAQRAGDAMRLHLREILNSLPRLARAHPELFEDDEMPAHAREAASATFGRDAAPA</sequence>
<dbReference type="Pfam" id="PF00392">
    <property type="entry name" value="GntR"/>
    <property type="match status" value="1"/>
</dbReference>
<evidence type="ECO:0000313" key="6">
    <source>
        <dbReference type="Proteomes" id="UP000182703"/>
    </source>
</evidence>
<dbReference type="Gene3D" id="1.10.10.10">
    <property type="entry name" value="Winged helix-like DNA-binding domain superfamily/Winged helix DNA-binding domain"/>
    <property type="match status" value="1"/>
</dbReference>
<evidence type="ECO:0000256" key="2">
    <source>
        <dbReference type="ARBA" id="ARBA00023125"/>
    </source>
</evidence>
<dbReference type="InterPro" id="IPR036388">
    <property type="entry name" value="WH-like_DNA-bd_sf"/>
</dbReference>
<proteinExistence type="predicted"/>
<dbReference type="Proteomes" id="UP000182703">
    <property type="component" value="Chromosome"/>
</dbReference>
<dbReference type="Pfam" id="PF07729">
    <property type="entry name" value="FCD"/>
    <property type="match status" value="1"/>
</dbReference>
<name>A0AAC9NY92_9HYPH</name>
<dbReference type="SUPFAM" id="SSF48008">
    <property type="entry name" value="GntR ligand-binding domain-like"/>
    <property type="match status" value="1"/>
</dbReference>
<reference evidence="5 6" key="1">
    <citation type="submission" date="2016-11" db="EMBL/GenBank/DDBJ databases">
        <title>Complete genome sequence of the aerobically denitrifying bacterium Chelatococcus daeguensis TAD1.</title>
        <authorList>
            <person name="Yang Y."/>
            <person name="Huang S."/>
            <person name="Lin E."/>
        </authorList>
    </citation>
    <scope>NUCLEOTIDE SEQUENCE [LARGE SCALE GENOMIC DNA]</scope>
    <source>
        <strain evidence="5 6">TAD1</strain>
    </source>
</reference>
<dbReference type="InterPro" id="IPR008920">
    <property type="entry name" value="TF_FadR/GntR_C"/>
</dbReference>